<accession>F8AZX8</accession>
<dbReference type="HOGENOM" id="CLU_3356331_0_0_11"/>
<evidence type="ECO:0000313" key="2">
    <source>
        <dbReference type="EMBL" id="AEH10623.1"/>
    </source>
</evidence>
<organism evidence="2 3">
    <name type="scientific">Candidatus Protofrankia datiscae</name>
    <dbReference type="NCBI Taxonomy" id="2716812"/>
    <lineage>
        <taxon>Bacteria</taxon>
        <taxon>Bacillati</taxon>
        <taxon>Actinomycetota</taxon>
        <taxon>Actinomycetes</taxon>
        <taxon>Frankiales</taxon>
        <taxon>Frankiaceae</taxon>
        <taxon>Protofrankia</taxon>
    </lineage>
</organism>
<protein>
    <submittedName>
        <fullName evidence="2">Uncharacterized protein</fullName>
    </submittedName>
</protein>
<sequence length="36" mass="3433">MSPGGAPERSACRHGRAVPPPPAVAVSGPAANGGRP</sequence>
<feature type="compositionally biased region" description="Low complexity" evidence="1">
    <location>
        <begin position="24"/>
        <end position="36"/>
    </location>
</feature>
<keyword evidence="3" id="KW-1185">Reference proteome</keyword>
<feature type="region of interest" description="Disordered" evidence="1">
    <location>
        <begin position="1"/>
        <end position="36"/>
    </location>
</feature>
<name>F8AZX8_9ACTN</name>
<proteinExistence type="predicted"/>
<reference evidence="2 3" key="1">
    <citation type="submission" date="2011-05" db="EMBL/GenBank/DDBJ databases">
        <title>Complete sequence of chromosome of Frankia symbiont of Datisca glomerata.</title>
        <authorList>
            <consortium name="US DOE Joint Genome Institute"/>
            <person name="Lucas S."/>
            <person name="Han J."/>
            <person name="Lapidus A."/>
            <person name="Cheng J.-F."/>
            <person name="Goodwin L."/>
            <person name="Pitluck S."/>
            <person name="Peters L."/>
            <person name="Mikhailova N."/>
            <person name="Chertkov O."/>
            <person name="Teshima H."/>
            <person name="Han C."/>
            <person name="Tapia R."/>
            <person name="Land M."/>
            <person name="Hauser L."/>
            <person name="Kyrpides N."/>
            <person name="Ivanova N."/>
            <person name="Pagani I."/>
            <person name="Berry A."/>
            <person name="Pawlowski K."/>
            <person name="Persson T."/>
            <person name="Vanden Heuvel B."/>
            <person name="Benson D."/>
            <person name="Woyke T."/>
        </authorList>
    </citation>
    <scope>NUCLEOTIDE SEQUENCE [LARGE SCALE GENOMIC DNA]</scope>
    <source>
        <strain evidence="3">4085684</strain>
    </source>
</reference>
<dbReference type="AlphaFoldDB" id="F8AZX8"/>
<dbReference type="EMBL" id="CP002801">
    <property type="protein sequence ID" value="AEH10623.1"/>
    <property type="molecule type" value="Genomic_DNA"/>
</dbReference>
<evidence type="ECO:0000256" key="1">
    <source>
        <dbReference type="SAM" id="MobiDB-lite"/>
    </source>
</evidence>
<evidence type="ECO:0000313" key="3">
    <source>
        <dbReference type="Proteomes" id="UP000001549"/>
    </source>
</evidence>
<dbReference type="KEGG" id="fsy:FsymDg_3319"/>
<dbReference type="Proteomes" id="UP000001549">
    <property type="component" value="Chromosome"/>
</dbReference>
<gene>
    <name evidence="2" type="ordered locus">FsymDg_3319</name>
</gene>